<evidence type="ECO:0000313" key="1">
    <source>
        <dbReference type="EMBL" id="OKH44309.1"/>
    </source>
</evidence>
<dbReference type="EMBL" id="MRCG01000024">
    <property type="protein sequence ID" value="OKH44309.1"/>
    <property type="molecule type" value="Genomic_DNA"/>
</dbReference>
<dbReference type="CDD" id="cd04950">
    <property type="entry name" value="GT4_TuaH-like"/>
    <property type="match status" value="1"/>
</dbReference>
<reference evidence="1 2" key="1">
    <citation type="submission" date="2016-11" db="EMBL/GenBank/DDBJ databases">
        <title>Draft Genome Sequences of Nine Cyanobacterial Strains from Diverse Habitats.</title>
        <authorList>
            <person name="Zhu T."/>
            <person name="Hou S."/>
            <person name="Lu X."/>
            <person name="Hess W.R."/>
        </authorList>
    </citation>
    <scope>NUCLEOTIDE SEQUENCE [LARGE SCALE GENOMIC DNA]</scope>
    <source>
        <strain evidence="1 2">NIES-30</strain>
    </source>
</reference>
<gene>
    <name evidence="1" type="ORF">NIES30_22975</name>
</gene>
<proteinExistence type="predicted"/>
<evidence type="ECO:0000313" key="2">
    <source>
        <dbReference type="Proteomes" id="UP000185557"/>
    </source>
</evidence>
<dbReference type="Gene3D" id="3.40.50.2000">
    <property type="entry name" value="Glycogen Phosphorylase B"/>
    <property type="match status" value="1"/>
</dbReference>
<dbReference type="RefSeq" id="WP_242026963.1">
    <property type="nucleotide sequence ID" value="NZ_MRCG01000024.1"/>
</dbReference>
<organism evidence="1 2">
    <name type="scientific">Phormidium tenue NIES-30</name>
    <dbReference type="NCBI Taxonomy" id="549789"/>
    <lineage>
        <taxon>Bacteria</taxon>
        <taxon>Bacillati</taxon>
        <taxon>Cyanobacteriota</taxon>
        <taxon>Cyanophyceae</taxon>
        <taxon>Oscillatoriophycideae</taxon>
        <taxon>Oscillatoriales</taxon>
        <taxon>Oscillatoriaceae</taxon>
        <taxon>Phormidium</taxon>
    </lineage>
</organism>
<comment type="caution">
    <text evidence="1">The sequence shown here is derived from an EMBL/GenBank/DDBJ whole genome shotgun (WGS) entry which is preliminary data.</text>
</comment>
<keyword evidence="2" id="KW-1185">Reference proteome</keyword>
<dbReference type="Pfam" id="PF13692">
    <property type="entry name" value="Glyco_trans_1_4"/>
    <property type="match status" value="1"/>
</dbReference>
<dbReference type="STRING" id="549789.NIES30_22975"/>
<dbReference type="SUPFAM" id="SSF53756">
    <property type="entry name" value="UDP-Glycosyltransferase/glycogen phosphorylase"/>
    <property type="match status" value="1"/>
</dbReference>
<dbReference type="Proteomes" id="UP000185557">
    <property type="component" value="Unassembled WGS sequence"/>
</dbReference>
<protein>
    <submittedName>
        <fullName evidence="1">Glycosyl transferase</fullName>
    </submittedName>
</protein>
<keyword evidence="1" id="KW-0808">Transferase</keyword>
<accession>A0A1U7IZ54</accession>
<name>A0A1U7IZ54_9CYAN</name>
<dbReference type="GO" id="GO:0016740">
    <property type="term" value="F:transferase activity"/>
    <property type="evidence" value="ECO:0007669"/>
    <property type="project" value="UniProtKB-KW"/>
</dbReference>
<dbReference type="AlphaFoldDB" id="A0A1U7IZ54"/>
<sequence>MICFSHLRWDFVYQRPQHLLSRCAQARRVFVVEEPIAVPDETSWLDISKRDCGVWIVVPHISESLSDEGFTLSLQQLLNTLFAEAQIQQPILWYYTPMAVPFTHHLPASAVVYDCMDELSAFKGAHPQLQAWEARLFELADLVFTGGHSLYEAKQHQHSSVHAFPSSIDAAHFAQARQPLPEPHDQANIPHPRLGFYGVIDERLDLELLDGIAQARPDWHLVMVGPIAKIDSESLPQRPNIHYLGSKSYQELPHYLAGWDVALLLFARNESTRFISPTKTPEYLAGGKPVVSTSIKDVVRPYGDENLVHIADTVPEFVAAIAAALAQGQTHSDWLDRVDARLAQTSWDLTWQAMNDRIEAAIATNARETPPSKTKYPTAIAANVDQLAI</sequence>